<dbReference type="InterPro" id="IPR009060">
    <property type="entry name" value="UBA-like_sf"/>
</dbReference>
<dbReference type="PROSITE" id="PS50004">
    <property type="entry name" value="C2"/>
    <property type="match status" value="1"/>
</dbReference>
<keyword evidence="3" id="KW-0391">Immunity</keyword>
<evidence type="ECO:0000313" key="9">
    <source>
        <dbReference type="EMBL" id="GFY58568.1"/>
    </source>
</evidence>
<keyword evidence="4" id="KW-0072">Autophagy</keyword>
<evidence type="ECO:0000256" key="1">
    <source>
        <dbReference type="ARBA" id="ARBA00009278"/>
    </source>
</evidence>
<feature type="compositionally biased region" description="Low complexity" evidence="6">
    <location>
        <begin position="42"/>
        <end position="51"/>
    </location>
</feature>
<keyword evidence="10" id="KW-1185">Reference proteome</keyword>
<dbReference type="AlphaFoldDB" id="A0A8X6XQY4"/>
<gene>
    <name evidence="9" type="primary">Tollip</name>
    <name evidence="9" type="ORF">TNIN_123601</name>
</gene>
<name>A0A8X6XQY4_9ARAC</name>
<dbReference type="SUPFAM" id="SSF46934">
    <property type="entry name" value="UBA-like"/>
    <property type="match status" value="1"/>
</dbReference>
<keyword evidence="5" id="KW-0395">Inflammatory response</keyword>
<dbReference type="InterPro" id="IPR035892">
    <property type="entry name" value="C2_domain_sf"/>
</dbReference>
<dbReference type="OrthoDB" id="9942608at2759"/>
<dbReference type="GO" id="GO:0045087">
    <property type="term" value="P:innate immune response"/>
    <property type="evidence" value="ECO:0007669"/>
    <property type="project" value="UniProtKB-KW"/>
</dbReference>
<dbReference type="SMART" id="SM00546">
    <property type="entry name" value="CUE"/>
    <property type="match status" value="1"/>
</dbReference>
<dbReference type="Gene3D" id="2.60.40.150">
    <property type="entry name" value="C2 domain"/>
    <property type="match status" value="1"/>
</dbReference>
<organism evidence="9 10">
    <name type="scientific">Trichonephila inaurata madagascariensis</name>
    <dbReference type="NCBI Taxonomy" id="2747483"/>
    <lineage>
        <taxon>Eukaryota</taxon>
        <taxon>Metazoa</taxon>
        <taxon>Ecdysozoa</taxon>
        <taxon>Arthropoda</taxon>
        <taxon>Chelicerata</taxon>
        <taxon>Arachnida</taxon>
        <taxon>Araneae</taxon>
        <taxon>Araneomorphae</taxon>
        <taxon>Entelegynae</taxon>
        <taxon>Araneoidea</taxon>
        <taxon>Nephilidae</taxon>
        <taxon>Trichonephila</taxon>
        <taxon>Trichonephila inaurata</taxon>
    </lineage>
</organism>
<evidence type="ECO:0000256" key="4">
    <source>
        <dbReference type="ARBA" id="ARBA00023006"/>
    </source>
</evidence>
<accession>A0A8X6XQY4</accession>
<feature type="domain" description="C2" evidence="7">
    <location>
        <begin position="41"/>
        <end position="157"/>
    </location>
</feature>
<dbReference type="Pfam" id="PF00168">
    <property type="entry name" value="C2"/>
    <property type="match status" value="1"/>
</dbReference>
<sequence length="288" mass="32487">MTTPKYVEQRSRVMLGNLPDDFLRVGSPNGENSSNAASQPRQAAQHAQQNYNQHNTATQITLGVIQAQLAKNYSLTKMDPYVRVRIGHSVFETHTDIRGGRYPNWNKTITSYIPRGIKTIHIEVFDEHTLTPDERIAYADYVLTDEALQGQFIDTWVPLSGKQGPEKEGQINITVYIRSVPYWSSVMPGPAAAPLMVVPQSNFGCWPYYVSGQPVTVGYPVGQQPLQNPNYHYPAQQQPQPYQPSEDDIKQMQEMFPTYDREVIIGVLENFRGNKDEAITSLLALSDK</sequence>
<dbReference type="PANTHER" id="PTHR16461:SF5">
    <property type="entry name" value="TOLL-INTERACTING PROTEIN"/>
    <property type="match status" value="1"/>
</dbReference>
<dbReference type="PANTHER" id="PTHR16461">
    <property type="entry name" value="TOLL-INTERACTING PROTEIN"/>
    <property type="match status" value="1"/>
</dbReference>
<dbReference type="GO" id="GO:0006511">
    <property type="term" value="P:ubiquitin-dependent protein catabolic process"/>
    <property type="evidence" value="ECO:0007669"/>
    <property type="project" value="TreeGrafter"/>
</dbReference>
<dbReference type="GO" id="GO:0006914">
    <property type="term" value="P:autophagy"/>
    <property type="evidence" value="ECO:0007669"/>
    <property type="project" value="UniProtKB-KW"/>
</dbReference>
<feature type="compositionally biased region" description="Polar residues" evidence="6">
    <location>
        <begin position="29"/>
        <end position="41"/>
    </location>
</feature>
<comment type="similarity">
    <text evidence="1">Belongs to the tollip family.</text>
</comment>
<reference evidence="9" key="1">
    <citation type="submission" date="2020-08" db="EMBL/GenBank/DDBJ databases">
        <title>Multicomponent nature underlies the extraordinary mechanical properties of spider dragline silk.</title>
        <authorList>
            <person name="Kono N."/>
            <person name="Nakamura H."/>
            <person name="Mori M."/>
            <person name="Yoshida Y."/>
            <person name="Ohtoshi R."/>
            <person name="Malay A.D."/>
            <person name="Moran D.A.P."/>
            <person name="Tomita M."/>
            <person name="Numata K."/>
            <person name="Arakawa K."/>
        </authorList>
    </citation>
    <scope>NUCLEOTIDE SEQUENCE</scope>
</reference>
<dbReference type="GO" id="GO:0043130">
    <property type="term" value="F:ubiquitin binding"/>
    <property type="evidence" value="ECO:0007669"/>
    <property type="project" value="InterPro"/>
</dbReference>
<dbReference type="GO" id="GO:0031624">
    <property type="term" value="F:ubiquitin conjugating enzyme binding"/>
    <property type="evidence" value="ECO:0007669"/>
    <property type="project" value="TreeGrafter"/>
</dbReference>
<dbReference type="Pfam" id="PF02845">
    <property type="entry name" value="CUE"/>
    <property type="match status" value="1"/>
</dbReference>
<keyword evidence="2" id="KW-0399">Innate immunity</keyword>
<dbReference type="SMART" id="SM00239">
    <property type="entry name" value="C2"/>
    <property type="match status" value="1"/>
</dbReference>
<dbReference type="PROSITE" id="PS51140">
    <property type="entry name" value="CUE"/>
    <property type="match status" value="1"/>
</dbReference>
<evidence type="ECO:0000256" key="3">
    <source>
        <dbReference type="ARBA" id="ARBA00022859"/>
    </source>
</evidence>
<evidence type="ECO:0000256" key="2">
    <source>
        <dbReference type="ARBA" id="ARBA00022588"/>
    </source>
</evidence>
<dbReference type="InterPro" id="IPR003892">
    <property type="entry name" value="CUE"/>
</dbReference>
<feature type="region of interest" description="Disordered" evidence="6">
    <location>
        <begin position="21"/>
        <end position="51"/>
    </location>
</feature>
<evidence type="ECO:0000256" key="5">
    <source>
        <dbReference type="ARBA" id="ARBA00023198"/>
    </source>
</evidence>
<evidence type="ECO:0000259" key="8">
    <source>
        <dbReference type="PROSITE" id="PS51140"/>
    </source>
</evidence>
<feature type="domain" description="CUE" evidence="8">
    <location>
        <begin position="244"/>
        <end position="287"/>
    </location>
</feature>
<dbReference type="EMBL" id="BMAV01012162">
    <property type="protein sequence ID" value="GFY58568.1"/>
    <property type="molecule type" value="Genomic_DNA"/>
</dbReference>
<dbReference type="Gene3D" id="1.10.8.10">
    <property type="entry name" value="DNA helicase RuvA subunit, C-terminal domain"/>
    <property type="match status" value="1"/>
</dbReference>
<protein>
    <submittedName>
        <fullName evidence="9">Toll-interacting protein</fullName>
    </submittedName>
</protein>
<comment type="caution">
    <text evidence="9">The sequence shown here is derived from an EMBL/GenBank/DDBJ whole genome shotgun (WGS) entry which is preliminary data.</text>
</comment>
<evidence type="ECO:0000256" key="6">
    <source>
        <dbReference type="SAM" id="MobiDB-lite"/>
    </source>
</evidence>
<dbReference type="Proteomes" id="UP000886998">
    <property type="component" value="Unassembled WGS sequence"/>
</dbReference>
<evidence type="ECO:0000259" key="7">
    <source>
        <dbReference type="PROSITE" id="PS50004"/>
    </source>
</evidence>
<dbReference type="GO" id="GO:0005737">
    <property type="term" value="C:cytoplasm"/>
    <property type="evidence" value="ECO:0007669"/>
    <property type="project" value="TreeGrafter"/>
</dbReference>
<dbReference type="InterPro" id="IPR000008">
    <property type="entry name" value="C2_dom"/>
</dbReference>
<evidence type="ECO:0000313" key="10">
    <source>
        <dbReference type="Proteomes" id="UP000886998"/>
    </source>
</evidence>
<proteinExistence type="inferred from homology"/>
<dbReference type="SUPFAM" id="SSF49562">
    <property type="entry name" value="C2 domain (Calcium/lipid-binding domain, CaLB)"/>
    <property type="match status" value="1"/>
</dbReference>